<protein>
    <submittedName>
        <fullName evidence="5">Amino acid adenylation domain-containing protein</fullName>
    </submittedName>
</protein>
<dbReference type="FunFam" id="3.30.300.30:FF:000015">
    <property type="entry name" value="Nonribosomal peptide synthase SidD"/>
    <property type="match status" value="1"/>
</dbReference>
<organism evidence="5 6">
    <name type="scientific">Pseudomonas lactucae</name>
    <dbReference type="NCBI Taxonomy" id="2813360"/>
    <lineage>
        <taxon>Bacteria</taxon>
        <taxon>Pseudomonadati</taxon>
        <taxon>Pseudomonadota</taxon>
        <taxon>Gammaproteobacteria</taxon>
        <taxon>Pseudomonadales</taxon>
        <taxon>Pseudomonadaceae</taxon>
        <taxon>Pseudomonas</taxon>
    </lineage>
</organism>
<feature type="non-terminal residue" evidence="5">
    <location>
        <position position="3115"/>
    </location>
</feature>
<dbReference type="GO" id="GO:0003824">
    <property type="term" value="F:catalytic activity"/>
    <property type="evidence" value="ECO:0007669"/>
    <property type="project" value="InterPro"/>
</dbReference>
<keyword evidence="6" id="KW-1185">Reference proteome</keyword>
<dbReference type="Gene3D" id="1.10.1200.10">
    <property type="entry name" value="ACP-like"/>
    <property type="match status" value="2"/>
</dbReference>
<dbReference type="NCBIfam" id="NF003417">
    <property type="entry name" value="PRK04813.1"/>
    <property type="match status" value="3"/>
</dbReference>
<dbReference type="InterPro" id="IPR025110">
    <property type="entry name" value="AMP-bd_C"/>
</dbReference>
<keyword evidence="2" id="KW-0596">Phosphopantetheine</keyword>
<dbReference type="InterPro" id="IPR006162">
    <property type="entry name" value="Ppantetheine_attach_site"/>
</dbReference>
<dbReference type="InterPro" id="IPR010060">
    <property type="entry name" value="NRPS_synth"/>
</dbReference>
<dbReference type="FunFam" id="1.10.1200.10:FF:000005">
    <property type="entry name" value="Nonribosomal peptide synthetase 1"/>
    <property type="match status" value="2"/>
</dbReference>
<evidence type="ECO:0000256" key="1">
    <source>
        <dbReference type="ARBA" id="ARBA00001957"/>
    </source>
</evidence>
<dbReference type="PROSITE" id="PS50075">
    <property type="entry name" value="CARRIER"/>
    <property type="match status" value="2"/>
</dbReference>
<dbReference type="GO" id="GO:0031177">
    <property type="term" value="F:phosphopantetheine binding"/>
    <property type="evidence" value="ECO:0007669"/>
    <property type="project" value="InterPro"/>
</dbReference>
<dbReference type="CDD" id="cd17646">
    <property type="entry name" value="A_NRPS_AB3403-like"/>
    <property type="match status" value="1"/>
</dbReference>
<dbReference type="Proteomes" id="UP001154860">
    <property type="component" value="Unassembled WGS sequence"/>
</dbReference>
<evidence type="ECO:0000256" key="3">
    <source>
        <dbReference type="ARBA" id="ARBA00022553"/>
    </source>
</evidence>
<gene>
    <name evidence="5" type="ORF">JWR99_27465</name>
</gene>
<feature type="domain" description="Carrier" evidence="4">
    <location>
        <begin position="483"/>
        <end position="557"/>
    </location>
</feature>
<dbReference type="FunFam" id="3.40.50.980:FF:000001">
    <property type="entry name" value="Non-ribosomal peptide synthetase"/>
    <property type="match status" value="2"/>
</dbReference>
<evidence type="ECO:0000313" key="6">
    <source>
        <dbReference type="Proteomes" id="UP001154860"/>
    </source>
</evidence>
<name>A0A9X0YID8_9PSED</name>
<dbReference type="InterPro" id="IPR023213">
    <property type="entry name" value="CAT-like_dom_sf"/>
</dbReference>
<dbReference type="EMBL" id="JAFHKJ010000161">
    <property type="protein sequence ID" value="MBN2979464.1"/>
    <property type="molecule type" value="Genomic_DNA"/>
</dbReference>
<dbReference type="FunFam" id="2.30.38.10:FF:000001">
    <property type="entry name" value="Non-ribosomal peptide synthetase PvdI"/>
    <property type="match status" value="1"/>
</dbReference>
<feature type="non-terminal residue" evidence="5">
    <location>
        <position position="1"/>
    </location>
</feature>
<dbReference type="Gene3D" id="3.40.50.12780">
    <property type="entry name" value="N-terminal domain of ligase-like"/>
    <property type="match status" value="1"/>
</dbReference>
<dbReference type="InterPro" id="IPR001242">
    <property type="entry name" value="Condensation_dom"/>
</dbReference>
<sequence>PDALALVCGDTRLSYAELDARANQLAHWLQGQGVGPDVPVAVSAERSVELVVALLGVIKAGGAYLPLDPEHPRERLQGMLADIGSPLLLTQTQLLDKWAGGAGVPVHALESLPLATQLQTAPRVDIGPENLVYCLYTSGSTGKPKAVGNRHAGLLNRLQWMQAEYGLTASDRVLQKTPYSFDVSVWEFFWPLLSGAALVMAPPGAHRDPQQLRELIVEHGITTLHFVPSMLQAFVSAGELPVCTSLKRIICSGEALPAELQRQVLAQTASELHNLYGPTEAAIDVTSWACREDGSSVPIGRPIANTQVHILDADLNPVPVGVAGELYIAGVNLARGYQARPSLTAERFVANPYGAPGARMYRSGDLARWRADGAIDYLGRLDHQVKLRGLRIELGEIEAVLLAHANVQESVVIARDDKLIGYWVGDATEEETLKAHLALHVPEYMVPWRLVRLDGMPLSANGKLDRKQLPQPEGQAAAEGYVAPRSEVEQALAAIWAEVLGVEQVGMTDNFFELGGDSILSLQVISRARQAGWQLSPRDLFLHPTLAALAHAARNARQGAEQQPGVTVGPAPLTPIQHYFFSQQIAQRQHWNQSALLHPLQALQAEPLRASLAALTEHHASLRLRYQQDAHGTWQQGYTEVSDDNLLVEIDASDTETFLHEAERLQTSLNLHNGPLLRAALLALSDGSQRLLIVVHHLVVDGVSWRILVEDLQQAYRQQSAGQAVTLAPVGASFAQWGERLQAFAQSPALLDELDYWRAQTLGQPAQDLGYEGQAVERRLRLPAELTRRLHKEAPGAYRTRLDELLLVALARVLCRQSGQASLSVALEGHGRDALPAPYHEGLNIERSVGWFTSLYPVRLSPGLGDLGSAIKAVKEQLRQVPNKGIGYGALRYLGPASAQALLAEQAPPQVMFNYLGQYDASLDGQRLFGLASEPQGRQRDDAAPLSHALTVNARLVEGQLQFEGRADPGHYSPSQLECLLDDLRAELSLVAAHCLLPENAALTPSDVPLAGLTQARLDALPLAARDVEDLYPLSPLQQGLLFHSLQGDAESAYVNQIDVVLEGLDPQRFLHAWETTVQQHATLRSVFLWQAELSVPLQAVLRRGPAVAQLHDARGLSQQALDEWANAERVQGFDLTRLPLQRVQLLRLDANRCRMIWTFHHILLDGWSSARLIGEVLQQYAGERPLAPRSQYRDYIAWLGAQDGLAAQTYWQARLATMEGPTLLAESLPGRDTQGLGDAIGHGVIRSGLSVADSQRLRQFARRQRVTLNTLVQGAWVLLLQTYTGQSSVAFGATVAGRPSALDDAEAVVGLFINTVPVIATGDAGQVVGDWLRELQTQSAEAGEFEHTPLADIQRWAGVSGQSLFDSLLVFENYPVDHAMRQRSGVRIEASSTLEATHYPLSLAIFAGETLDITFGYRRDAFATARVEALAGHLNSLLLGLIADAHQPLAALSLLSAAEHTQLMAWSASDYVPPAFASVQQRIAAHAAADPQRVALICAGQTLTRGELEQQANRLAHLLIARGVCAETRVGVALQRSNRLLVALLAVAKAGAAFVPLALDYPRERLGYVLQDSGMRLLITEQMALERLPEAPGLALLDLDTLDLDGYSDQAPDVEVHAQNLAYLIYTSGSSGTPKGVAVAHGPLAMHCDATAPLYDMSEESREFHFISFAFDGAHERWLTALTCGASLVLRDEELWSAGRTLQALADHQVTNAGFPPVYLGQLAVEAQAQGSAPALDLYSFGGEAMPQASFERIRQTLAPRTLINGYGPTETVVTPLVWKVPASQACLSAYAPIGRPVGDRRAYILDARLQPVPAGVSGELYLGGTGLAREYHGRPGMSAERFVPDPYGVPGARMYRTGDRVLWGSEGVIEYVGRIDQQIKIRGYRIEPGEIEARIQQHPEVETCVVLALPSPTGPRLVAYAVATLSADEPSLESRVKQALAGQLPDYMIPARLVWLPRLPVTPNGKLDRAALPTLNWQVQDGEFIAPSGKVETLLADLWQQLLGHSQVGATDNFFELGGDSIVSLQLVGRARQAGVLLTPKDVFEQQTIRGLAQVAKVQEHVEQAQGPVTGAAALTPIQAWFFESPIHVRQHWNQSVLLQPREALDATLLSRALQALVAHHDALRLRFTQDAEGRWQQHHVETASVPLDQVQVTDAAQLTSACSRIQAGLNLSEGPLLRGLLLESAQGPRLLLAAHHLVVDGVSWRILLEDLQRAYRQLQAGQPLDLGHKTTAFQRWGEVLQAQAPAREVELDFWRATQATGVTSLPLMDELGSRRRDQVRECQVRLDEPLTRQLLTQAPQAYRSRVDELLLTALARVVLRATGGESLLVGLEGHGREAPAEFSDVDLSRSVGWFTSLYPVRLQADPSAPAGAAIRGIKEQLRQVPDQGMGYGILRYFGEPQVRAELAAGAQPSITFNYLGQTDRGLDAQGLFGIAPERGGDDQAADAPLGNELIINAQVRQGELHMNWQYSGARLASAWVEQLAQACRAELQGLIEHCLSPDAQRFTPSDFPLAGVDQGTLEGLLLPADTELLYPLSPLQQGMLFHALQAPDESHYLNQLSLAIDGLDALRFKQAWDTTVARHDVLRTRFLWEGLSQPLQAVLRSVPSPVRLFDWRERADREIAVQALAEQERNEGFDLGTAPLLRVLLVRLGEQRYQLILTSHHLLLDGWSSSRLIAEVLQHYRGTPPAEVAGRFVDYVQWLQQRDLAQRQAFWRERLVDLDEPTLLVNTVTGVGEGVGHRQHHWQCDAAMTARLSAIARRERVTLNTLVQGAWSLLLQRYSGQATVAFGATVAGRPAQLPDSERTLGLFINTLPVIQTPPAQQPLGEWLRQLQAFNSALREHEHTPLFEIQGWAGQGGQALFDTLLVFENYPVEQALGEASGLRFWPVQRHETTHYPLTLVIHAGAQLQIEFSYRQDAFAAADIARFSEHLAGLLEQFEDSSRPLASLTLLSPVEVRQIDAWNATETRYAQYPSLPALIAEQVRATPDALALVYGDTRLSYAELDARANQLAHWLQGQGVGPDVPVAVSAERSVELVVALLGVIKAGGAYLPLDPEHPRERLQGMLADSGSPLLLTQTSCWTRWAGGAGGAGACPRKLAVGDSIADRRRG</sequence>
<dbReference type="InterPro" id="IPR009081">
    <property type="entry name" value="PP-bd_ACP"/>
</dbReference>
<dbReference type="InterPro" id="IPR000873">
    <property type="entry name" value="AMP-dep_synth/lig_dom"/>
</dbReference>
<dbReference type="InterPro" id="IPR036736">
    <property type="entry name" value="ACP-like_sf"/>
</dbReference>
<comment type="caution">
    <text evidence="5">The sequence shown here is derived from an EMBL/GenBank/DDBJ whole genome shotgun (WGS) entry which is preliminary data.</text>
</comment>
<dbReference type="PROSITE" id="PS00455">
    <property type="entry name" value="AMP_BINDING"/>
    <property type="match status" value="1"/>
</dbReference>
<dbReference type="InterPro" id="IPR020806">
    <property type="entry name" value="PKS_PP-bd"/>
</dbReference>
<dbReference type="InterPro" id="IPR042099">
    <property type="entry name" value="ANL_N_sf"/>
</dbReference>
<dbReference type="Gene3D" id="3.30.559.30">
    <property type="entry name" value="Nonribosomal peptide synthetase, condensation domain"/>
    <property type="match status" value="4"/>
</dbReference>
<dbReference type="InterPro" id="IPR010071">
    <property type="entry name" value="AA_adenyl_dom"/>
</dbReference>
<accession>A0A9X0YID8</accession>
<dbReference type="InterPro" id="IPR045851">
    <property type="entry name" value="AMP-bd_C_sf"/>
</dbReference>
<dbReference type="PROSITE" id="PS00012">
    <property type="entry name" value="PHOSPHOPANTETHEINE"/>
    <property type="match status" value="2"/>
</dbReference>
<dbReference type="SMART" id="SM00823">
    <property type="entry name" value="PKS_PP"/>
    <property type="match status" value="2"/>
</dbReference>
<proteinExistence type="predicted"/>
<dbReference type="InterPro" id="IPR020845">
    <property type="entry name" value="AMP-binding_CS"/>
</dbReference>
<dbReference type="Gene3D" id="3.40.50.980">
    <property type="match status" value="4"/>
</dbReference>
<dbReference type="Pfam" id="PF00501">
    <property type="entry name" value="AMP-binding"/>
    <property type="match status" value="3"/>
</dbReference>
<dbReference type="PANTHER" id="PTHR45398">
    <property type="match status" value="1"/>
</dbReference>
<feature type="domain" description="Carrier" evidence="4">
    <location>
        <begin position="1988"/>
        <end position="2062"/>
    </location>
</feature>
<dbReference type="CDD" id="cd19543">
    <property type="entry name" value="DCL_NRPS"/>
    <property type="match status" value="2"/>
</dbReference>
<evidence type="ECO:0000313" key="5">
    <source>
        <dbReference type="EMBL" id="MBN2979464.1"/>
    </source>
</evidence>
<evidence type="ECO:0000259" key="4">
    <source>
        <dbReference type="PROSITE" id="PS50075"/>
    </source>
</evidence>
<dbReference type="Pfam" id="PF13193">
    <property type="entry name" value="AMP-binding_C"/>
    <property type="match status" value="2"/>
</dbReference>
<keyword evidence="3" id="KW-0597">Phosphoprotein</keyword>
<dbReference type="SUPFAM" id="SSF56801">
    <property type="entry name" value="Acetyl-CoA synthetase-like"/>
    <property type="match status" value="3"/>
</dbReference>
<dbReference type="PANTHER" id="PTHR45398:SF1">
    <property type="entry name" value="ENZYME, PUTATIVE (JCVI)-RELATED"/>
    <property type="match status" value="1"/>
</dbReference>
<dbReference type="Pfam" id="PF00550">
    <property type="entry name" value="PP-binding"/>
    <property type="match status" value="2"/>
</dbReference>
<dbReference type="Pfam" id="PF00668">
    <property type="entry name" value="Condensation"/>
    <property type="match status" value="4"/>
</dbReference>
<comment type="cofactor">
    <cofactor evidence="1">
        <name>pantetheine 4'-phosphate</name>
        <dbReference type="ChEBI" id="CHEBI:47942"/>
    </cofactor>
</comment>
<dbReference type="SUPFAM" id="SSF52777">
    <property type="entry name" value="CoA-dependent acyltransferases"/>
    <property type="match status" value="8"/>
</dbReference>
<dbReference type="FunFam" id="3.40.50.980:FF:000002">
    <property type="entry name" value="Enterobactin synthetase component F"/>
    <property type="match status" value="1"/>
</dbReference>
<dbReference type="Gene3D" id="2.30.38.10">
    <property type="entry name" value="Luciferase, Domain 3"/>
    <property type="match status" value="2"/>
</dbReference>
<dbReference type="RefSeq" id="WP_205520296.1">
    <property type="nucleotide sequence ID" value="NZ_JAFHKJ010000161.1"/>
</dbReference>
<dbReference type="FunFam" id="3.40.50.12780:FF:000012">
    <property type="entry name" value="Non-ribosomal peptide synthetase"/>
    <property type="match status" value="1"/>
</dbReference>
<reference evidence="5 6" key="1">
    <citation type="journal article" date="2021" name="Int. J. Syst. Evol. Microbiol.">
        <title>Pseudomonas lactucae sp. nov., a pathogen causing bacterial rot of lettuce in Japan.</title>
        <authorList>
            <person name="Sawada H."/>
            <person name="Fujikawa T."/>
            <person name="Satou M."/>
        </authorList>
    </citation>
    <scope>NUCLEOTIDE SEQUENCE [LARGE SCALE GENOMIC DNA]</scope>
    <source>
        <strain evidence="5 6">MAFF 301381</strain>
    </source>
</reference>
<dbReference type="SUPFAM" id="SSF47336">
    <property type="entry name" value="ACP-like"/>
    <property type="match status" value="2"/>
</dbReference>
<reference evidence="5 6" key="2">
    <citation type="journal article" date="2023" name="Plant Pathol.">
        <title>Dismantling and reorganizing Pseudomonas marginalis sensu#lato.</title>
        <authorList>
            <person name="Sawada H."/>
            <person name="Fujikawa T."/>
            <person name="Satou M."/>
        </authorList>
    </citation>
    <scope>NUCLEOTIDE SEQUENCE [LARGE SCALE GENOMIC DNA]</scope>
    <source>
        <strain evidence="5 6">MAFF 301381</strain>
    </source>
</reference>
<dbReference type="NCBIfam" id="TIGR01733">
    <property type="entry name" value="AA-adenyl-dom"/>
    <property type="match status" value="2"/>
</dbReference>
<dbReference type="NCBIfam" id="TIGR01720">
    <property type="entry name" value="NRPS-para261"/>
    <property type="match status" value="2"/>
</dbReference>
<dbReference type="Gene3D" id="3.30.559.10">
    <property type="entry name" value="Chloramphenicol acetyltransferase-like domain"/>
    <property type="match status" value="4"/>
</dbReference>
<evidence type="ECO:0000256" key="2">
    <source>
        <dbReference type="ARBA" id="ARBA00022450"/>
    </source>
</evidence>
<dbReference type="CDD" id="cd17649">
    <property type="entry name" value="A_NRPS_PvdJ-like"/>
    <property type="match status" value="1"/>
</dbReference>
<dbReference type="CDD" id="cd19534">
    <property type="entry name" value="E_NRPS"/>
    <property type="match status" value="2"/>
</dbReference>
<dbReference type="Gene3D" id="3.30.300.30">
    <property type="match status" value="2"/>
</dbReference>